<name>A0A8H5CGE6_9AGAR</name>
<sequence length="349" mass="38208">MPSLTETRTYNRTFEFSSAPAPVVVVFGGTSGIGEAIVRLFATLTKGRVRIIIVGRNKERAEGIIASLPQPPEEDQSVQPDPDSNLPKTGYTFLPCDVTLMGNIHALFQTLTNDMGIARIDYLVLSAGVFGFGGREDTAEGLDVKLASRFYSRWKILEESVPLLEASRSMAQSTEAGRLRGAPGVLSVLGAGQFMGSVDYEDIGMKKGYKGWKAVVQSIAYNDLMVQAFAKRYPGISFTHAYPGAVDSGMLRFEGNLRVLNILTQFLLRPLIRVVMTSTTDCAEWMVYSLLSGSKEVDGVAGGMFRRNNRGEDIGMDAFPNVEEEEEKLFFEHCMDAVSVRGPREIGSS</sequence>
<gene>
    <name evidence="3" type="ORF">D9611_005942</name>
</gene>
<feature type="region of interest" description="Disordered" evidence="2">
    <location>
        <begin position="65"/>
        <end position="85"/>
    </location>
</feature>
<accession>A0A8H5CGE6</accession>
<dbReference type="Gene3D" id="3.40.50.720">
    <property type="entry name" value="NAD(P)-binding Rossmann-like Domain"/>
    <property type="match status" value="1"/>
</dbReference>
<dbReference type="Proteomes" id="UP000541558">
    <property type="component" value="Unassembled WGS sequence"/>
</dbReference>
<reference evidence="3 4" key="1">
    <citation type="journal article" date="2020" name="ISME J.">
        <title>Uncovering the hidden diversity of litter-decomposition mechanisms in mushroom-forming fungi.</title>
        <authorList>
            <person name="Floudas D."/>
            <person name="Bentzer J."/>
            <person name="Ahren D."/>
            <person name="Johansson T."/>
            <person name="Persson P."/>
            <person name="Tunlid A."/>
        </authorList>
    </citation>
    <scope>NUCLEOTIDE SEQUENCE [LARGE SCALE GENOMIC DNA]</scope>
    <source>
        <strain evidence="3 4">CBS 175.51</strain>
    </source>
</reference>
<dbReference type="InterPro" id="IPR002347">
    <property type="entry name" value="SDR_fam"/>
</dbReference>
<evidence type="ECO:0000313" key="3">
    <source>
        <dbReference type="EMBL" id="KAF5341239.1"/>
    </source>
</evidence>
<dbReference type="PANTHER" id="PTHR47534">
    <property type="entry name" value="YALI0E05731P"/>
    <property type="match status" value="1"/>
</dbReference>
<dbReference type="EMBL" id="JAACJK010000002">
    <property type="protein sequence ID" value="KAF5341239.1"/>
    <property type="molecule type" value="Genomic_DNA"/>
</dbReference>
<evidence type="ECO:0008006" key="5">
    <source>
        <dbReference type="Google" id="ProtNLM"/>
    </source>
</evidence>
<protein>
    <recommendedName>
        <fullName evidence="5">NAD(P)-binding protein</fullName>
    </recommendedName>
</protein>
<keyword evidence="4" id="KW-1185">Reference proteome</keyword>
<comment type="caution">
    <text evidence="3">The sequence shown here is derived from an EMBL/GenBank/DDBJ whole genome shotgun (WGS) entry which is preliminary data.</text>
</comment>
<keyword evidence="1" id="KW-0560">Oxidoreductase</keyword>
<evidence type="ECO:0000313" key="4">
    <source>
        <dbReference type="Proteomes" id="UP000541558"/>
    </source>
</evidence>
<dbReference type="AlphaFoldDB" id="A0A8H5CGE6"/>
<evidence type="ECO:0000256" key="2">
    <source>
        <dbReference type="SAM" id="MobiDB-lite"/>
    </source>
</evidence>
<organism evidence="3 4">
    <name type="scientific">Ephemerocybe angulata</name>
    <dbReference type="NCBI Taxonomy" id="980116"/>
    <lineage>
        <taxon>Eukaryota</taxon>
        <taxon>Fungi</taxon>
        <taxon>Dikarya</taxon>
        <taxon>Basidiomycota</taxon>
        <taxon>Agaricomycotina</taxon>
        <taxon>Agaricomycetes</taxon>
        <taxon>Agaricomycetidae</taxon>
        <taxon>Agaricales</taxon>
        <taxon>Agaricineae</taxon>
        <taxon>Psathyrellaceae</taxon>
        <taxon>Ephemerocybe</taxon>
    </lineage>
</organism>
<dbReference type="InterPro" id="IPR036291">
    <property type="entry name" value="NAD(P)-bd_dom_sf"/>
</dbReference>
<dbReference type="SUPFAM" id="SSF51735">
    <property type="entry name" value="NAD(P)-binding Rossmann-fold domains"/>
    <property type="match status" value="1"/>
</dbReference>
<dbReference type="OrthoDB" id="2898509at2759"/>
<dbReference type="PANTHER" id="PTHR47534:SF3">
    <property type="entry name" value="ALCOHOL DEHYDROGENASE-LIKE C-TERMINAL DOMAIN-CONTAINING PROTEIN"/>
    <property type="match status" value="1"/>
</dbReference>
<dbReference type="Pfam" id="PF00106">
    <property type="entry name" value="adh_short"/>
    <property type="match status" value="1"/>
</dbReference>
<dbReference type="InterPro" id="IPR052228">
    <property type="entry name" value="Sec_Metab_Biosynth_Oxidored"/>
</dbReference>
<evidence type="ECO:0000256" key="1">
    <source>
        <dbReference type="ARBA" id="ARBA00023002"/>
    </source>
</evidence>
<dbReference type="GO" id="GO:0016491">
    <property type="term" value="F:oxidoreductase activity"/>
    <property type="evidence" value="ECO:0007669"/>
    <property type="project" value="UniProtKB-KW"/>
</dbReference>
<proteinExistence type="predicted"/>